<evidence type="ECO:0000256" key="11">
    <source>
        <dbReference type="ARBA" id="ARBA00023225"/>
    </source>
</evidence>
<dbReference type="Proteomes" id="UP001203004">
    <property type="component" value="Unassembled WGS sequence"/>
</dbReference>
<feature type="transmembrane region" description="Helical" evidence="12">
    <location>
        <begin position="35"/>
        <end position="54"/>
    </location>
</feature>
<evidence type="ECO:0000256" key="4">
    <source>
        <dbReference type="ARBA" id="ARBA00022448"/>
    </source>
</evidence>
<dbReference type="Gene3D" id="6.10.250.2080">
    <property type="match status" value="1"/>
</dbReference>
<keyword evidence="14" id="KW-1185">Reference proteome</keyword>
<keyword evidence="9 12" id="KW-1133">Transmembrane helix</keyword>
<dbReference type="EMBL" id="JAMAST010000002">
    <property type="protein sequence ID" value="MCL1630869.1"/>
    <property type="molecule type" value="Genomic_DNA"/>
</dbReference>
<evidence type="ECO:0000313" key="13">
    <source>
        <dbReference type="EMBL" id="MCL1630869.1"/>
    </source>
</evidence>
<organism evidence="13 14">
    <name type="scientific">Sporolactobacillus mangiferae</name>
    <dbReference type="NCBI Taxonomy" id="2940498"/>
    <lineage>
        <taxon>Bacteria</taxon>
        <taxon>Bacillati</taxon>
        <taxon>Bacillota</taxon>
        <taxon>Bacilli</taxon>
        <taxon>Bacillales</taxon>
        <taxon>Sporolactobacillaceae</taxon>
        <taxon>Sporolactobacillus</taxon>
    </lineage>
</organism>
<sequence>MNDLHYSVDLQFFAGEKTEKATPHKREESRKKGQVFKSIDLCSAISMFAFFIYLRLAGGGIVQQLTKFMSQFYVMNINMTVSEHNVQKMFADLSLQSMKLLLPVFIIALIVGIATQVFQVGFLFLPELLQFKGERISLLKGLRRTYSLRAVVELLKSMLKIIFIGIVTFAILWLNRQAIAQSASEPVTEGVRVMADIMLNMGIAASVALIALSLLDYLYQKYDYEKNMRMSKQDIKDEFKTIEGNPQIKSKIKERQRQMALSRMMQEVPHADVVITNPTHFAVALQYDDDKMSAPKVIAKGADLIALRIKEIAKENQIIIVERKPLARALYHQLEIGESIPEEFFKAVAEILAYVYRLKGKV</sequence>
<dbReference type="SUPFAM" id="SSF160544">
    <property type="entry name" value="EscU C-terminal domain-like"/>
    <property type="match status" value="1"/>
</dbReference>
<dbReference type="InterPro" id="IPR006136">
    <property type="entry name" value="FlhB"/>
</dbReference>
<keyword evidence="7 12" id="KW-1005">Bacterial flagellum biogenesis</keyword>
<dbReference type="Pfam" id="PF01312">
    <property type="entry name" value="Bac_export_2"/>
    <property type="match status" value="1"/>
</dbReference>
<dbReference type="RefSeq" id="WP_249097130.1">
    <property type="nucleotide sequence ID" value="NZ_JAMAST010000002.1"/>
</dbReference>
<evidence type="ECO:0000256" key="7">
    <source>
        <dbReference type="ARBA" id="ARBA00022795"/>
    </source>
</evidence>
<protein>
    <recommendedName>
        <fullName evidence="3 12">Flagellar biosynthetic protein FlhB</fullName>
    </recommendedName>
</protein>
<comment type="function">
    <text evidence="12">Required for formation of the rod structure in the basal body of the flagellar apparatus. Together with FliI and FliH, may constitute the export apparatus of flagellin.</text>
</comment>
<keyword evidence="11 12" id="KW-1006">Bacterial flagellum protein export</keyword>
<comment type="caution">
    <text evidence="13">The sequence shown here is derived from an EMBL/GenBank/DDBJ whole genome shotgun (WGS) entry which is preliminary data.</text>
</comment>
<comment type="subcellular location">
    <subcellularLocation>
        <location evidence="1">Cell membrane</location>
        <topology evidence="1">Multi-pass membrane protein</topology>
    </subcellularLocation>
</comment>
<evidence type="ECO:0000256" key="8">
    <source>
        <dbReference type="ARBA" id="ARBA00022927"/>
    </source>
</evidence>
<keyword evidence="4 12" id="KW-0813">Transport</keyword>
<evidence type="ECO:0000256" key="12">
    <source>
        <dbReference type="RuleBase" id="RU364091"/>
    </source>
</evidence>
<accession>A0ABT0M7M7</accession>
<dbReference type="InterPro" id="IPR029025">
    <property type="entry name" value="T3SS_substrate_exporter_C"/>
</dbReference>
<gene>
    <name evidence="12 13" type="primary">flhB</name>
    <name evidence="13" type="ORF">M3N64_02785</name>
</gene>
<evidence type="ECO:0000256" key="6">
    <source>
        <dbReference type="ARBA" id="ARBA00022692"/>
    </source>
</evidence>
<evidence type="ECO:0000256" key="9">
    <source>
        <dbReference type="ARBA" id="ARBA00022989"/>
    </source>
</evidence>
<keyword evidence="13" id="KW-0969">Cilium</keyword>
<evidence type="ECO:0000256" key="1">
    <source>
        <dbReference type="ARBA" id="ARBA00004651"/>
    </source>
</evidence>
<dbReference type="InterPro" id="IPR006135">
    <property type="entry name" value="T3SS_substrate_exporter"/>
</dbReference>
<dbReference type="PANTHER" id="PTHR30531:SF12">
    <property type="entry name" value="FLAGELLAR BIOSYNTHETIC PROTEIN FLHB"/>
    <property type="match status" value="1"/>
</dbReference>
<keyword evidence="8 12" id="KW-0653">Protein transport</keyword>
<comment type="similarity">
    <text evidence="2 12">Belongs to the type III secretion exporter family.</text>
</comment>
<dbReference type="PRINTS" id="PR00950">
    <property type="entry name" value="TYPE3IMSPROT"/>
</dbReference>
<keyword evidence="10 12" id="KW-0472">Membrane</keyword>
<evidence type="ECO:0000313" key="14">
    <source>
        <dbReference type="Proteomes" id="UP001203004"/>
    </source>
</evidence>
<name>A0ABT0M7M7_9BACL</name>
<evidence type="ECO:0000256" key="3">
    <source>
        <dbReference type="ARBA" id="ARBA00021622"/>
    </source>
</evidence>
<evidence type="ECO:0000256" key="2">
    <source>
        <dbReference type="ARBA" id="ARBA00010690"/>
    </source>
</evidence>
<proteinExistence type="inferred from homology"/>
<evidence type="ECO:0000256" key="5">
    <source>
        <dbReference type="ARBA" id="ARBA00022475"/>
    </source>
</evidence>
<reference evidence="13 14" key="1">
    <citation type="submission" date="2022-05" db="EMBL/GenBank/DDBJ databases">
        <title>Sporolactobacillus sp nov CPB3-1, isolated from tree bark (Mangifera indica L.).</title>
        <authorList>
            <person name="Phuengjayaem S."/>
            <person name="Tanasupawat S."/>
        </authorList>
    </citation>
    <scope>NUCLEOTIDE SEQUENCE [LARGE SCALE GENOMIC DNA]</scope>
    <source>
        <strain evidence="13 14">CPB3-1</strain>
    </source>
</reference>
<feature type="transmembrane region" description="Helical" evidence="12">
    <location>
        <begin position="100"/>
        <end position="125"/>
    </location>
</feature>
<keyword evidence="13" id="KW-0282">Flagellum</keyword>
<feature type="transmembrane region" description="Helical" evidence="12">
    <location>
        <begin position="193"/>
        <end position="219"/>
    </location>
</feature>
<dbReference type="Gene3D" id="3.40.1690.10">
    <property type="entry name" value="secretion proteins EscU"/>
    <property type="match status" value="1"/>
</dbReference>
<dbReference type="NCBIfam" id="TIGR00328">
    <property type="entry name" value="flhB"/>
    <property type="match status" value="1"/>
</dbReference>
<feature type="transmembrane region" description="Helical" evidence="12">
    <location>
        <begin position="146"/>
        <end position="173"/>
    </location>
</feature>
<keyword evidence="6 12" id="KW-0812">Transmembrane</keyword>
<keyword evidence="13" id="KW-0966">Cell projection</keyword>
<keyword evidence="5 12" id="KW-1003">Cell membrane</keyword>
<evidence type="ECO:0000256" key="10">
    <source>
        <dbReference type="ARBA" id="ARBA00023136"/>
    </source>
</evidence>
<dbReference type="PANTHER" id="PTHR30531">
    <property type="entry name" value="FLAGELLAR BIOSYNTHETIC PROTEIN FLHB"/>
    <property type="match status" value="1"/>
</dbReference>